<reference evidence="1" key="1">
    <citation type="submission" date="2021-01" db="EMBL/GenBank/DDBJ databases">
        <title>Whole genome shotgun sequence of Dactylosporangium siamense NBRC 106093.</title>
        <authorList>
            <person name="Komaki H."/>
            <person name="Tamura T."/>
        </authorList>
    </citation>
    <scope>NUCLEOTIDE SEQUENCE</scope>
    <source>
        <strain evidence="1">NBRC 106093</strain>
    </source>
</reference>
<accession>A0A919PIR9</accession>
<dbReference type="RefSeq" id="WP_203845138.1">
    <property type="nucleotide sequence ID" value="NZ_BAAAVW010000004.1"/>
</dbReference>
<evidence type="ECO:0000313" key="2">
    <source>
        <dbReference type="Proteomes" id="UP000660611"/>
    </source>
</evidence>
<organism evidence="1 2">
    <name type="scientific">Dactylosporangium siamense</name>
    <dbReference type="NCBI Taxonomy" id="685454"/>
    <lineage>
        <taxon>Bacteria</taxon>
        <taxon>Bacillati</taxon>
        <taxon>Actinomycetota</taxon>
        <taxon>Actinomycetes</taxon>
        <taxon>Micromonosporales</taxon>
        <taxon>Micromonosporaceae</taxon>
        <taxon>Dactylosporangium</taxon>
    </lineage>
</organism>
<sequence length="426" mass="44218">MARLPGGLPAWRGRRLLRGAGTAHGGPGPATVSAARHAALHSLVIEAAKYADAPPPAAVALTGSGTVHWTGAALRIGLPLVWGLPADHLRILLAHELALPDTKHADLVRGLLAARTAGTDPKLLGATRPLQLAVEQVRDAAAIAAGGGGLSGVEDAAAALLRAATIETAFAAFAAAEGRRLITAGGPPSGTVTAGAASADAGAAGAGASEAGTVPVRIADLHAGWRLRLERWGAPAVDGAALLDEVPQRHPGLAADLRALHEVPKPGLAADAVVLDALTAEEEQTLAAEVIGGDGAWTRFEQLPVEVYGGEVERQAREYVQAVRAVLGRDPDGRDELAGTLLRRPVDVERARRGEAFGGMTGEDPPAPPWMGVVLLSVLVEYTLLKKEWRREHPLVARRLVAPGGEVLDLNELYRQPDELRRLLTG</sequence>
<proteinExistence type="predicted"/>
<dbReference type="Proteomes" id="UP000660611">
    <property type="component" value="Unassembled WGS sequence"/>
</dbReference>
<dbReference type="EMBL" id="BONQ01000021">
    <property type="protein sequence ID" value="GIG43280.1"/>
    <property type="molecule type" value="Genomic_DNA"/>
</dbReference>
<dbReference type="AlphaFoldDB" id="A0A919PIR9"/>
<protein>
    <submittedName>
        <fullName evidence="1">Uncharacterized protein</fullName>
    </submittedName>
</protein>
<gene>
    <name evidence="1" type="ORF">Dsi01nite_013210</name>
</gene>
<evidence type="ECO:0000313" key="1">
    <source>
        <dbReference type="EMBL" id="GIG43280.1"/>
    </source>
</evidence>
<keyword evidence="2" id="KW-1185">Reference proteome</keyword>
<comment type="caution">
    <text evidence="1">The sequence shown here is derived from an EMBL/GenBank/DDBJ whole genome shotgun (WGS) entry which is preliminary data.</text>
</comment>
<name>A0A919PIR9_9ACTN</name>